<dbReference type="OrthoDB" id="291972at2"/>
<protein>
    <submittedName>
        <fullName evidence="1">Transposase</fullName>
    </submittedName>
</protein>
<dbReference type="RefSeq" id="WP_139188216.1">
    <property type="nucleotide sequence ID" value="NZ_FNQY01000040.1"/>
</dbReference>
<name>A0A1H4CZW2_9BACT</name>
<dbReference type="Pfam" id="PF01527">
    <property type="entry name" value="HTH_Tnp_1"/>
    <property type="match status" value="1"/>
</dbReference>
<dbReference type="GO" id="GO:0003677">
    <property type="term" value="F:DNA binding"/>
    <property type="evidence" value="ECO:0007669"/>
    <property type="project" value="InterPro"/>
</dbReference>
<evidence type="ECO:0000313" key="2">
    <source>
        <dbReference type="Proteomes" id="UP000199041"/>
    </source>
</evidence>
<dbReference type="InterPro" id="IPR036388">
    <property type="entry name" value="WH-like_DNA-bd_sf"/>
</dbReference>
<organism evidence="1 2">
    <name type="scientific">Arachidicoccus rhizosphaerae</name>
    <dbReference type="NCBI Taxonomy" id="551991"/>
    <lineage>
        <taxon>Bacteria</taxon>
        <taxon>Pseudomonadati</taxon>
        <taxon>Bacteroidota</taxon>
        <taxon>Chitinophagia</taxon>
        <taxon>Chitinophagales</taxon>
        <taxon>Chitinophagaceae</taxon>
        <taxon>Arachidicoccus</taxon>
    </lineage>
</organism>
<gene>
    <name evidence="1" type="ORF">SAMN05192529_14022</name>
</gene>
<dbReference type="GO" id="GO:0006313">
    <property type="term" value="P:DNA transposition"/>
    <property type="evidence" value="ECO:0007669"/>
    <property type="project" value="InterPro"/>
</dbReference>
<dbReference type="STRING" id="551991.SAMN05192529_14022"/>
<dbReference type="InterPro" id="IPR009057">
    <property type="entry name" value="Homeodomain-like_sf"/>
</dbReference>
<dbReference type="EMBL" id="FNQY01000040">
    <property type="protein sequence ID" value="SEA65984.1"/>
    <property type="molecule type" value="Genomic_DNA"/>
</dbReference>
<accession>A0A1H4CZW2</accession>
<dbReference type="Gene3D" id="1.10.10.10">
    <property type="entry name" value="Winged helix-like DNA-binding domain superfamily/Winged helix DNA-binding domain"/>
    <property type="match status" value="1"/>
</dbReference>
<dbReference type="InterPro" id="IPR002514">
    <property type="entry name" value="Transposase_8"/>
</dbReference>
<sequence length="92" mass="10710">MSKTSRRKFTSEFKTKVCLEAIKEQQTIETLSKKYDIHPTQINTWKKEFLAKASLVFEKDAPADQSEDQALKENLYAEIGRLKIANDFLKKK</sequence>
<dbReference type="Proteomes" id="UP000199041">
    <property type="component" value="Unassembled WGS sequence"/>
</dbReference>
<proteinExistence type="predicted"/>
<feature type="non-terminal residue" evidence="1">
    <location>
        <position position="92"/>
    </location>
</feature>
<dbReference type="GO" id="GO:0004803">
    <property type="term" value="F:transposase activity"/>
    <property type="evidence" value="ECO:0007669"/>
    <property type="project" value="InterPro"/>
</dbReference>
<reference evidence="1 2" key="1">
    <citation type="submission" date="2016-10" db="EMBL/GenBank/DDBJ databases">
        <authorList>
            <person name="de Groot N.N."/>
        </authorList>
    </citation>
    <scope>NUCLEOTIDE SEQUENCE [LARGE SCALE GENOMIC DNA]</scope>
    <source>
        <strain evidence="1 2">Vu-144</strain>
    </source>
</reference>
<dbReference type="SUPFAM" id="SSF46689">
    <property type="entry name" value="Homeodomain-like"/>
    <property type="match status" value="1"/>
</dbReference>
<evidence type="ECO:0000313" key="1">
    <source>
        <dbReference type="EMBL" id="SEA65984.1"/>
    </source>
</evidence>
<dbReference type="AlphaFoldDB" id="A0A1H4CZW2"/>
<keyword evidence="2" id="KW-1185">Reference proteome</keyword>